<dbReference type="AlphaFoldDB" id="A0A4R6YQX9"/>
<dbReference type="SUPFAM" id="SSF89550">
    <property type="entry name" value="PHP domain-like"/>
    <property type="match status" value="1"/>
</dbReference>
<keyword evidence="3" id="KW-1185">Reference proteome</keyword>
<comment type="caution">
    <text evidence="2">The sequence shown here is derived from an EMBL/GenBank/DDBJ whole genome shotgun (WGS) entry which is preliminary data.</text>
</comment>
<dbReference type="EMBL" id="SNZH01000013">
    <property type="protein sequence ID" value="TDR40348.1"/>
    <property type="molecule type" value="Genomic_DNA"/>
</dbReference>
<name>A0A4R6YQX9_9GAMM</name>
<dbReference type="Proteomes" id="UP000295293">
    <property type="component" value="Unassembled WGS sequence"/>
</dbReference>
<dbReference type="NCBIfam" id="NF038032">
    <property type="entry name" value="CehA_McbA_metalo"/>
    <property type="match status" value="1"/>
</dbReference>
<feature type="chain" id="PRO_5020208296" description="Carbohydrate-binding protein CenC" evidence="1">
    <location>
        <begin position="30"/>
        <end position="821"/>
    </location>
</feature>
<evidence type="ECO:0008006" key="4">
    <source>
        <dbReference type="Google" id="ProtNLM"/>
    </source>
</evidence>
<reference evidence="2 3" key="1">
    <citation type="submission" date="2019-03" db="EMBL/GenBank/DDBJ databases">
        <title>Genomic Encyclopedia of Type Strains, Phase IV (KMG-IV): sequencing the most valuable type-strain genomes for metagenomic binning, comparative biology and taxonomic classification.</title>
        <authorList>
            <person name="Goeker M."/>
        </authorList>
    </citation>
    <scope>NUCLEOTIDE SEQUENCE [LARGE SCALE GENOMIC DNA]</scope>
    <source>
        <strain evidence="2 3">DSM 21667</strain>
    </source>
</reference>
<organism evidence="2 3">
    <name type="scientific">Tahibacter aquaticus</name>
    <dbReference type="NCBI Taxonomy" id="520092"/>
    <lineage>
        <taxon>Bacteria</taxon>
        <taxon>Pseudomonadati</taxon>
        <taxon>Pseudomonadota</taxon>
        <taxon>Gammaproteobacteria</taxon>
        <taxon>Lysobacterales</taxon>
        <taxon>Rhodanobacteraceae</taxon>
        <taxon>Tahibacter</taxon>
    </lineage>
</organism>
<accession>A0A4R6YQX9</accession>
<dbReference type="Gene3D" id="2.60.40.10">
    <property type="entry name" value="Immunoglobulins"/>
    <property type="match status" value="1"/>
</dbReference>
<dbReference type="Pfam" id="PF17957">
    <property type="entry name" value="Big_7"/>
    <property type="match status" value="1"/>
</dbReference>
<evidence type="ECO:0000313" key="3">
    <source>
        <dbReference type="Proteomes" id="UP000295293"/>
    </source>
</evidence>
<dbReference type="InterPro" id="IPR013783">
    <property type="entry name" value="Ig-like_fold"/>
</dbReference>
<dbReference type="InterPro" id="IPR016195">
    <property type="entry name" value="Pol/histidinol_Pase-like"/>
</dbReference>
<sequence length="821" mass="86337">MGSFNKTAAAWRAVMGIFASAQISGTVYAASPDHHEFEATLEAPYRGEKGEAREFVLNFAYPDATDPATVAWRLELTDADGARLQHWYGEVPFYGKPVVVRVPWDGRDAQRKALDNGHYRIKLLATTGEPLLTRTPAGALEQRVEQVLAGADLRIEQSWDVEVGTPARPVMPVFKALPVGSAGEALAKSAPATGGLPYTVYFGNLHSQTNDSDGGGAIASCTSSQAAQSGQYGPAAAFPYARGKGLDFLMTSEHNHYFDGSSGTNASATPATAKNRYAAGRSAASSFNSANPGFLALYGMEWGVISGGGHLNIVNANLLAAWEYNSSNQLLGDLLTPKSNYSALYTTMRERGWVGQFNHPDTSDQFPVGSTVMGYSADGDEVMVAAEILNTSAFSSNTSETETSRSTYEGAFNKLLERGFHIAPTSNQDNHCANWGASYTNRTGVLLPSGQALNEANFVAALKARRVYASMDKNSQLIFTANGRVMGERFSNSGSLNLVANFANSAGRTASQVRIYEGVPGRNGTVTQLAATGSITVTPSAGAHFYYAKVTQDDGKILWSAPIWVTQGSGGGDTTPPTVGASVSGSSGTIALNATASDNVGVDRVEFRVDGTLKGSDSSSPYSLSLDSTTLSNGSHSLVTRAYDAAGNSTNSSAVNFSVSNTSGGTLVERIVNGSFEAGSGSWTATSGVITSSASVAAHGGSWKAWMNGYGSAATDTVYQSVAIPAAATQATLSFWLDVITDETSTTQAWDTLTVELRNSSNAVIATLGTYSNLNAPGGYTQKSFDLLAYKGQTVRVYFKGVEGSQVATSFVVDDVSLLTR</sequence>
<keyword evidence="1" id="KW-0732">Signal</keyword>
<evidence type="ECO:0000313" key="2">
    <source>
        <dbReference type="EMBL" id="TDR40348.1"/>
    </source>
</evidence>
<protein>
    <recommendedName>
        <fullName evidence="4">Carbohydrate-binding protein CenC</fullName>
    </recommendedName>
</protein>
<gene>
    <name evidence="2" type="ORF">DFR29_11348</name>
</gene>
<feature type="signal peptide" evidence="1">
    <location>
        <begin position="1"/>
        <end position="29"/>
    </location>
</feature>
<dbReference type="RefSeq" id="WP_166654214.1">
    <property type="nucleotide sequence ID" value="NZ_SNZH01000013.1"/>
</dbReference>
<dbReference type="Gene3D" id="2.60.120.260">
    <property type="entry name" value="Galactose-binding domain-like"/>
    <property type="match status" value="1"/>
</dbReference>
<proteinExistence type="predicted"/>
<evidence type="ECO:0000256" key="1">
    <source>
        <dbReference type="SAM" id="SignalP"/>
    </source>
</evidence>
<dbReference type="Gene3D" id="3.20.20.140">
    <property type="entry name" value="Metal-dependent hydrolases"/>
    <property type="match status" value="1"/>
</dbReference>